<feature type="domain" description="PNPLA" evidence="6">
    <location>
        <begin position="44"/>
        <end position="236"/>
    </location>
</feature>
<organism evidence="7 8">
    <name type="scientific">Undibacterium squillarum</name>
    <dbReference type="NCBI Taxonomy" id="1131567"/>
    <lineage>
        <taxon>Bacteria</taxon>
        <taxon>Pseudomonadati</taxon>
        <taxon>Pseudomonadota</taxon>
        <taxon>Betaproteobacteria</taxon>
        <taxon>Burkholderiales</taxon>
        <taxon>Oxalobacteraceae</taxon>
        <taxon>Undibacterium</taxon>
    </lineage>
</organism>
<feature type="short sequence motif" description="GXSXG" evidence="4">
    <location>
        <begin position="75"/>
        <end position="79"/>
    </location>
</feature>
<feature type="signal peptide" evidence="5">
    <location>
        <begin position="1"/>
        <end position="23"/>
    </location>
</feature>
<feature type="active site" description="Nucleophile" evidence="4">
    <location>
        <position position="77"/>
    </location>
</feature>
<proteinExistence type="predicted"/>
<dbReference type="PROSITE" id="PS51257">
    <property type="entry name" value="PROKAR_LIPOPROTEIN"/>
    <property type="match status" value="1"/>
</dbReference>
<evidence type="ECO:0000259" key="6">
    <source>
        <dbReference type="PROSITE" id="PS51635"/>
    </source>
</evidence>
<dbReference type="Gene3D" id="3.10.20.310">
    <property type="entry name" value="membrane protein fhac"/>
    <property type="match status" value="1"/>
</dbReference>
<reference evidence="8" key="1">
    <citation type="journal article" date="2019" name="Int. J. Syst. Evol. Microbiol.">
        <title>The Global Catalogue of Microorganisms (GCM) 10K type strain sequencing project: providing services to taxonomists for standard genome sequencing and annotation.</title>
        <authorList>
            <consortium name="The Broad Institute Genomics Platform"/>
            <consortium name="The Broad Institute Genome Sequencing Center for Infectious Disease"/>
            <person name="Wu L."/>
            <person name="Ma J."/>
        </authorList>
    </citation>
    <scope>NUCLEOTIDE SEQUENCE [LARGE SCALE GENOMIC DNA]</scope>
    <source>
        <strain evidence="8">KCTC 23917</strain>
    </source>
</reference>
<dbReference type="PANTHER" id="PTHR14226:SF29">
    <property type="entry name" value="NEUROPATHY TARGET ESTERASE SWS"/>
    <property type="match status" value="1"/>
</dbReference>
<evidence type="ECO:0000256" key="3">
    <source>
        <dbReference type="ARBA" id="ARBA00023098"/>
    </source>
</evidence>
<evidence type="ECO:0000256" key="2">
    <source>
        <dbReference type="ARBA" id="ARBA00022963"/>
    </source>
</evidence>
<dbReference type="Gene3D" id="3.40.1090.10">
    <property type="entry name" value="Cytosolic phospholipase A2 catalytic domain"/>
    <property type="match status" value="2"/>
</dbReference>
<dbReference type="EMBL" id="BMYU01000006">
    <property type="protein sequence ID" value="GGX46285.1"/>
    <property type="molecule type" value="Genomic_DNA"/>
</dbReference>
<keyword evidence="8" id="KW-1185">Reference proteome</keyword>
<dbReference type="PROSITE" id="PS51635">
    <property type="entry name" value="PNPLA"/>
    <property type="match status" value="1"/>
</dbReference>
<feature type="chain" id="PRO_5046417684" evidence="5">
    <location>
        <begin position="24"/>
        <end position="748"/>
    </location>
</feature>
<evidence type="ECO:0000256" key="4">
    <source>
        <dbReference type="PROSITE-ProRule" id="PRU01161"/>
    </source>
</evidence>
<dbReference type="InterPro" id="IPR016035">
    <property type="entry name" value="Acyl_Trfase/lysoPLipase"/>
</dbReference>
<gene>
    <name evidence="7" type="primary">plpD</name>
    <name evidence="7" type="ORF">GCM10010946_26020</name>
</gene>
<keyword evidence="3 4" id="KW-0443">Lipid metabolism</keyword>
<feature type="active site" description="Proton acceptor" evidence="4">
    <location>
        <position position="223"/>
    </location>
</feature>
<comment type="caution">
    <text evidence="7">The sequence shown here is derived from an EMBL/GenBank/DDBJ whole genome shotgun (WGS) entry which is preliminary data.</text>
</comment>
<evidence type="ECO:0000256" key="5">
    <source>
        <dbReference type="SAM" id="SignalP"/>
    </source>
</evidence>
<dbReference type="Pfam" id="PF01734">
    <property type="entry name" value="Patatin"/>
    <property type="match status" value="1"/>
</dbReference>
<dbReference type="SUPFAM" id="SSF52151">
    <property type="entry name" value="FabD/lysophospholipase-like"/>
    <property type="match status" value="1"/>
</dbReference>
<evidence type="ECO:0000313" key="8">
    <source>
        <dbReference type="Proteomes" id="UP000653343"/>
    </source>
</evidence>
<dbReference type="PANTHER" id="PTHR14226">
    <property type="entry name" value="NEUROPATHY TARGET ESTERASE/SWISS CHEESE D.MELANOGASTER"/>
    <property type="match status" value="1"/>
</dbReference>
<keyword evidence="2 4" id="KW-0442">Lipid degradation</keyword>
<dbReference type="Proteomes" id="UP000653343">
    <property type="component" value="Unassembled WGS sequence"/>
</dbReference>
<keyword evidence="5" id="KW-0732">Signal</keyword>
<evidence type="ECO:0000256" key="1">
    <source>
        <dbReference type="ARBA" id="ARBA00022801"/>
    </source>
</evidence>
<dbReference type="Gene3D" id="2.40.160.50">
    <property type="entry name" value="membrane protein fhac: a member of the omp85/tpsb transporter family"/>
    <property type="match status" value="1"/>
</dbReference>
<feature type="short sequence motif" description="GXGXXG" evidence="4">
    <location>
        <begin position="48"/>
        <end position="53"/>
    </location>
</feature>
<name>A0ABQ2Y0I3_9BURK</name>
<dbReference type="InterPro" id="IPR002641">
    <property type="entry name" value="PNPLA_dom"/>
</dbReference>
<dbReference type="CDD" id="cd07205">
    <property type="entry name" value="Pat_PNPLA6_PNPLA7_NTE1_like"/>
    <property type="match status" value="1"/>
</dbReference>
<evidence type="ECO:0000313" key="7">
    <source>
        <dbReference type="EMBL" id="GGX46285.1"/>
    </source>
</evidence>
<keyword evidence="1 4" id="KW-0378">Hydrolase</keyword>
<feature type="short sequence motif" description="DGA/G" evidence="4">
    <location>
        <begin position="223"/>
        <end position="225"/>
    </location>
</feature>
<protein>
    <submittedName>
        <fullName evidence="7">Patatin</fullName>
    </submittedName>
</protein>
<dbReference type="InterPro" id="IPR050301">
    <property type="entry name" value="NTE"/>
</dbReference>
<dbReference type="RefSeq" id="WP_189357634.1">
    <property type="nucleotide sequence ID" value="NZ_BMYU01000006.1"/>
</dbReference>
<accession>A0ABQ2Y0I3</accession>
<sequence length="748" mass="80909">MSLFLRMTAMVFATVFACSTASAQNNPPDAKSQDAESARPKIALVLSGGGARGFAHIGVLRALRRMQVPVDMVVGTSMGAVVGGAYAAGRTPEQLEEIVRSTRWDEVLADRPARNELEYRRKIEDTLLPTRIEMAVTKSGVYLPKAAAGNASLEHALTRLLPEGMRDQPVNQLSLPFISVASDLTTGELVELNDTPLLASMRASLAVPGVFAPVRIKEKLVVDGGLVSNLPVELARTMGADIVIAVNVGTPLSPEKDIHSAFDVANQMLQILTEQNVQRSIKQLRKQDVLIAPKLDGISFLDFSAFPRAIKAGEQAAELAREQLIKLAIPREMFAELEEFRVMNTRHAKDTVRVMPIASLEVKGTQYVNPEALITQTGLHEGQNLTQDEIRQAATRLYGRGDLEEVKAIIDDSGNERKVTILTKESQSSRNRLRLGMELSSDFNDDSRFALSLMHVASSLNGYGAELRTLAKIGSQQQFSTQLWQPLAPASAWYVAPGLEYNASGLDFYQGTTRIARINSSQTGASFALGRQLGNWGSIEAGIQRGFQKINAILPSEIENDPKARYFATTRFIHFHADTLDSISFPTSGSMIDFAWQSSPGKEGKQAAQASAEISAMKALSFGDWAGHLYGEWTRAQNTTTPSPLGGFLRLTGLPRNSLYGDTTLFGRLVVARRIGALPSTIGGAVRLGFSMELGGSYGGNEPYSIGRMKQAASASLSVDTRFGPVYLGAGATRGAGSGVYLFLGPIW</sequence>